<protein>
    <submittedName>
        <fullName evidence="1">Uncharacterized protein</fullName>
    </submittedName>
</protein>
<sequence>MLIPSHFFPQSNQLTDNEVSRFSHLLHALSCGAPPHGGIALGESGRFSLSPKFPDVLFSSFQSPPLPSDHRLRSIDGHPDRLFDDQGRDRLPQDGFRIRPCIFESSEGRRGSLPGRESSRGLGCPSCQQGPETLWTLRSPRIDPNLGVGLGRGVGGGSL</sequence>
<name>A0ACD0NLY7_9BASI</name>
<gene>
    <name evidence="1" type="ORF">IE53DRAFT_288708</name>
</gene>
<keyword evidence="2" id="KW-1185">Reference proteome</keyword>
<dbReference type="EMBL" id="KZ820680">
    <property type="protein sequence ID" value="PWN46838.1"/>
    <property type="molecule type" value="Genomic_DNA"/>
</dbReference>
<accession>A0ACD0NLY7</accession>
<evidence type="ECO:0000313" key="1">
    <source>
        <dbReference type="EMBL" id="PWN46838.1"/>
    </source>
</evidence>
<dbReference type="Proteomes" id="UP000245626">
    <property type="component" value="Unassembled WGS sequence"/>
</dbReference>
<organism evidence="1 2">
    <name type="scientific">Violaceomyces palustris</name>
    <dbReference type="NCBI Taxonomy" id="1673888"/>
    <lineage>
        <taxon>Eukaryota</taxon>
        <taxon>Fungi</taxon>
        <taxon>Dikarya</taxon>
        <taxon>Basidiomycota</taxon>
        <taxon>Ustilaginomycotina</taxon>
        <taxon>Ustilaginomycetes</taxon>
        <taxon>Violaceomycetales</taxon>
        <taxon>Violaceomycetaceae</taxon>
        <taxon>Violaceomyces</taxon>
    </lineage>
</organism>
<proteinExistence type="predicted"/>
<reference evidence="1 2" key="1">
    <citation type="journal article" date="2018" name="Mol. Biol. Evol.">
        <title>Broad Genomic Sampling Reveals a Smut Pathogenic Ancestry of the Fungal Clade Ustilaginomycotina.</title>
        <authorList>
            <person name="Kijpornyongpan T."/>
            <person name="Mondo S.J."/>
            <person name="Barry K."/>
            <person name="Sandor L."/>
            <person name="Lee J."/>
            <person name="Lipzen A."/>
            <person name="Pangilinan J."/>
            <person name="LaButti K."/>
            <person name="Hainaut M."/>
            <person name="Henrissat B."/>
            <person name="Grigoriev I.V."/>
            <person name="Spatafora J.W."/>
            <person name="Aime M.C."/>
        </authorList>
    </citation>
    <scope>NUCLEOTIDE SEQUENCE [LARGE SCALE GENOMIC DNA]</scope>
    <source>
        <strain evidence="1 2">SA 807</strain>
    </source>
</reference>
<evidence type="ECO:0000313" key="2">
    <source>
        <dbReference type="Proteomes" id="UP000245626"/>
    </source>
</evidence>